<dbReference type="EC" id="2.7.13.3" evidence="3"/>
<dbReference type="InterPro" id="IPR036890">
    <property type="entry name" value="HATPase_C_sf"/>
</dbReference>
<dbReference type="CDD" id="cd06225">
    <property type="entry name" value="HAMP"/>
    <property type="match status" value="1"/>
</dbReference>
<dbReference type="CDD" id="cd00082">
    <property type="entry name" value="HisKA"/>
    <property type="match status" value="1"/>
</dbReference>
<keyword evidence="4" id="KW-0597">Phosphoprotein</keyword>
<accession>A0A1Q2CY58</accession>
<organism evidence="14 15">
    <name type="scientific">Tessaracoccus flavescens</name>
    <dbReference type="NCBI Taxonomy" id="399497"/>
    <lineage>
        <taxon>Bacteria</taxon>
        <taxon>Bacillati</taxon>
        <taxon>Actinomycetota</taxon>
        <taxon>Actinomycetes</taxon>
        <taxon>Propionibacteriales</taxon>
        <taxon>Propionibacteriaceae</taxon>
        <taxon>Tessaracoccus</taxon>
    </lineage>
</organism>
<dbReference type="SUPFAM" id="SSF47384">
    <property type="entry name" value="Homodimeric domain of signal transducing histidine kinase"/>
    <property type="match status" value="1"/>
</dbReference>
<dbReference type="SMART" id="SM00304">
    <property type="entry name" value="HAMP"/>
    <property type="match status" value="1"/>
</dbReference>
<name>A0A1Q2CY58_9ACTN</name>
<protein>
    <recommendedName>
        <fullName evidence="3">histidine kinase</fullName>
        <ecNumber evidence="3">2.7.13.3</ecNumber>
    </recommendedName>
</protein>
<dbReference type="SMART" id="SM00388">
    <property type="entry name" value="HisKA"/>
    <property type="match status" value="1"/>
</dbReference>
<dbReference type="AlphaFoldDB" id="A0A1Q2CY58"/>
<dbReference type="PROSITE" id="PS50109">
    <property type="entry name" value="HIS_KIN"/>
    <property type="match status" value="1"/>
</dbReference>
<evidence type="ECO:0000256" key="2">
    <source>
        <dbReference type="ARBA" id="ARBA00004236"/>
    </source>
</evidence>
<evidence type="ECO:0000259" key="12">
    <source>
        <dbReference type="PROSITE" id="PS50109"/>
    </source>
</evidence>
<evidence type="ECO:0000256" key="10">
    <source>
        <dbReference type="ARBA" id="ARBA00023136"/>
    </source>
</evidence>
<evidence type="ECO:0000256" key="11">
    <source>
        <dbReference type="SAM" id="Phobius"/>
    </source>
</evidence>
<dbReference type="OrthoDB" id="9786919at2"/>
<evidence type="ECO:0000256" key="4">
    <source>
        <dbReference type="ARBA" id="ARBA00022553"/>
    </source>
</evidence>
<dbReference type="InterPro" id="IPR005467">
    <property type="entry name" value="His_kinase_dom"/>
</dbReference>
<feature type="transmembrane region" description="Helical" evidence="11">
    <location>
        <begin position="181"/>
        <end position="203"/>
    </location>
</feature>
<dbReference type="GO" id="GO:0005886">
    <property type="term" value="C:plasma membrane"/>
    <property type="evidence" value="ECO:0007669"/>
    <property type="project" value="UniProtKB-SubCell"/>
</dbReference>
<dbReference type="PANTHER" id="PTHR45436:SF5">
    <property type="entry name" value="SENSOR HISTIDINE KINASE TRCS"/>
    <property type="match status" value="1"/>
</dbReference>
<dbReference type="InterPro" id="IPR036097">
    <property type="entry name" value="HisK_dim/P_sf"/>
</dbReference>
<dbReference type="InterPro" id="IPR004358">
    <property type="entry name" value="Sig_transdc_His_kin-like_C"/>
</dbReference>
<dbReference type="Pfam" id="PF02518">
    <property type="entry name" value="HATPase_c"/>
    <property type="match status" value="1"/>
</dbReference>
<evidence type="ECO:0000256" key="7">
    <source>
        <dbReference type="ARBA" id="ARBA00022777"/>
    </source>
</evidence>
<dbReference type="EMBL" id="CP019607">
    <property type="protein sequence ID" value="AQP51013.1"/>
    <property type="molecule type" value="Genomic_DNA"/>
</dbReference>
<dbReference type="InterPro" id="IPR050428">
    <property type="entry name" value="TCS_sensor_his_kinase"/>
</dbReference>
<keyword evidence="15" id="KW-1185">Reference proteome</keyword>
<evidence type="ECO:0000256" key="6">
    <source>
        <dbReference type="ARBA" id="ARBA00022692"/>
    </source>
</evidence>
<dbReference type="SMART" id="SM00387">
    <property type="entry name" value="HATPase_c"/>
    <property type="match status" value="1"/>
</dbReference>
<dbReference type="STRING" id="399497.BW733_09405"/>
<dbReference type="CDD" id="cd00075">
    <property type="entry name" value="HATPase"/>
    <property type="match status" value="1"/>
</dbReference>
<evidence type="ECO:0000256" key="8">
    <source>
        <dbReference type="ARBA" id="ARBA00022989"/>
    </source>
</evidence>
<feature type="transmembrane region" description="Helical" evidence="11">
    <location>
        <begin position="17"/>
        <end position="39"/>
    </location>
</feature>
<dbReference type="InterPro" id="IPR003660">
    <property type="entry name" value="HAMP_dom"/>
</dbReference>
<dbReference type="SUPFAM" id="SSF55874">
    <property type="entry name" value="ATPase domain of HSP90 chaperone/DNA topoisomerase II/histidine kinase"/>
    <property type="match status" value="1"/>
</dbReference>
<keyword evidence="10 11" id="KW-0472">Membrane</keyword>
<dbReference type="PRINTS" id="PR00344">
    <property type="entry name" value="BCTRLSENSOR"/>
</dbReference>
<comment type="catalytic activity">
    <reaction evidence="1">
        <text>ATP + protein L-histidine = ADP + protein N-phospho-L-histidine.</text>
        <dbReference type="EC" id="2.7.13.3"/>
    </reaction>
</comment>
<feature type="domain" description="Histidine kinase" evidence="12">
    <location>
        <begin position="264"/>
        <end position="473"/>
    </location>
</feature>
<evidence type="ECO:0000256" key="5">
    <source>
        <dbReference type="ARBA" id="ARBA00022679"/>
    </source>
</evidence>
<dbReference type="Gene3D" id="6.10.340.10">
    <property type="match status" value="1"/>
</dbReference>
<evidence type="ECO:0000313" key="14">
    <source>
        <dbReference type="EMBL" id="AQP51013.1"/>
    </source>
</evidence>
<dbReference type="Gene3D" id="3.30.565.10">
    <property type="entry name" value="Histidine kinase-like ATPase, C-terminal domain"/>
    <property type="match status" value="1"/>
</dbReference>
<dbReference type="RefSeq" id="WP_077349917.1">
    <property type="nucleotide sequence ID" value="NZ_CP019607.1"/>
</dbReference>
<dbReference type="InterPro" id="IPR003594">
    <property type="entry name" value="HATPase_dom"/>
</dbReference>
<dbReference type="Gene3D" id="1.10.287.130">
    <property type="match status" value="1"/>
</dbReference>
<keyword evidence="9" id="KW-0902">Two-component regulatory system</keyword>
<dbReference type="InterPro" id="IPR003661">
    <property type="entry name" value="HisK_dim/P_dom"/>
</dbReference>
<reference evidence="14 15" key="1">
    <citation type="journal article" date="2008" name="Int. J. Syst. Evol. Microbiol.">
        <title>Tessaracoccus flavescens sp. nov., isolated from marine sediment.</title>
        <authorList>
            <person name="Lee D.W."/>
            <person name="Lee S.D."/>
        </authorList>
    </citation>
    <scope>NUCLEOTIDE SEQUENCE [LARGE SCALE GENOMIC DNA]</scope>
    <source>
        <strain evidence="14 15">SST-39T</strain>
    </source>
</reference>
<evidence type="ECO:0000256" key="9">
    <source>
        <dbReference type="ARBA" id="ARBA00023012"/>
    </source>
</evidence>
<dbReference type="PANTHER" id="PTHR45436">
    <property type="entry name" value="SENSOR HISTIDINE KINASE YKOH"/>
    <property type="match status" value="1"/>
</dbReference>
<evidence type="ECO:0000259" key="13">
    <source>
        <dbReference type="PROSITE" id="PS50885"/>
    </source>
</evidence>
<sequence>MTPQSEQAAKASLRTRIMVPMILLTGLALIAAGAIVAVIESRNVESSVDQRLMRIRDELRVLADKGVDPETGKPFAEPADLLQTFMERTVIGETEGEVVFTGDRVALVPEGVTALRLQDDPQLIEAVSPHAVGNEVVITSISTDQRRYRVLVAPVQFGTSQGALVYAYDMRAMMQPLRGTMLIYAVVACVLLALVALIAWPLVGRLLRPIEELRRAVDSIDELDLTTRVPVRGRDELAALTGTVNRMLDRVQRTVGDQRQLLDDVGHELRTPITVVRGHLELVDPSDPSDVVATRDLAIDEVDRMGVLINDLLVLAKAGQSDFVVPAWTDLAPLTDQTLEKARTLGNRRWRLESVAASEAWVDPMRITQAWLQLAANAVKYSDDGSVIGLGSRIHRGEAELWVRDQGIGIAADQLDHVRERFGRGREASSHAQGAGLGLSIVESILVAHGGRLDIQSTEGIGSTFTMVVPLAPANEPQPKEPEQ</sequence>
<dbReference type="KEGG" id="tfa:BW733_09405"/>
<evidence type="ECO:0000256" key="1">
    <source>
        <dbReference type="ARBA" id="ARBA00000085"/>
    </source>
</evidence>
<dbReference type="Pfam" id="PF00672">
    <property type="entry name" value="HAMP"/>
    <property type="match status" value="1"/>
</dbReference>
<proteinExistence type="predicted"/>
<dbReference type="SUPFAM" id="SSF158472">
    <property type="entry name" value="HAMP domain-like"/>
    <property type="match status" value="1"/>
</dbReference>
<evidence type="ECO:0000313" key="15">
    <source>
        <dbReference type="Proteomes" id="UP000188235"/>
    </source>
</evidence>
<keyword evidence="6 11" id="KW-0812">Transmembrane</keyword>
<keyword evidence="7" id="KW-0418">Kinase</keyword>
<keyword evidence="8 11" id="KW-1133">Transmembrane helix</keyword>
<evidence type="ECO:0000256" key="3">
    <source>
        <dbReference type="ARBA" id="ARBA00012438"/>
    </source>
</evidence>
<dbReference type="Proteomes" id="UP000188235">
    <property type="component" value="Chromosome"/>
</dbReference>
<gene>
    <name evidence="14" type="ORF">BW733_09405</name>
</gene>
<feature type="domain" description="HAMP" evidence="13">
    <location>
        <begin position="204"/>
        <end position="256"/>
    </location>
</feature>
<keyword evidence="5" id="KW-0808">Transferase</keyword>
<dbReference type="Pfam" id="PF00512">
    <property type="entry name" value="HisKA"/>
    <property type="match status" value="1"/>
</dbReference>
<dbReference type="PROSITE" id="PS50885">
    <property type="entry name" value="HAMP"/>
    <property type="match status" value="1"/>
</dbReference>
<dbReference type="GO" id="GO:0000155">
    <property type="term" value="F:phosphorelay sensor kinase activity"/>
    <property type="evidence" value="ECO:0007669"/>
    <property type="project" value="InterPro"/>
</dbReference>
<comment type="subcellular location">
    <subcellularLocation>
        <location evidence="2">Cell membrane</location>
    </subcellularLocation>
</comment>